<keyword evidence="2" id="KW-0378">Hydrolase</keyword>
<dbReference type="Proteomes" id="UP001501207">
    <property type="component" value="Unassembled WGS sequence"/>
</dbReference>
<sequence length="256" mass="29265">MNLKLIRPLAFIDLETTGTNIAIDKIIEIAIIKIFPDGSSQSKVKRINPGIPIPPGSSAVHGIYDKDVADCPTFREAANELKQFLENCDLAGYNSNRFDIPLLVEEFLRIGLSFSVTDRKFIDVQKIFHLMEKRTLGAAYQFYCYKSLDNAHNAEADARATFEILEAQIDRYTELSNDVLALSAFGGEECFVDFGRRFVMENGVEIFNFGKYKGKPVREVLRQEPQYYDWMMKADFPLHTKQKLSEIYSDMMLKKS</sequence>
<dbReference type="SUPFAM" id="SSF53098">
    <property type="entry name" value="Ribonuclease H-like"/>
    <property type="match status" value="1"/>
</dbReference>
<name>A0ABP8G2M7_9BACT</name>
<keyword evidence="2" id="KW-0269">Exonuclease</keyword>
<dbReference type="InterPro" id="IPR046768">
    <property type="entry name" value="ExoX-like_C"/>
</dbReference>
<dbReference type="Pfam" id="PF00929">
    <property type="entry name" value="RNase_T"/>
    <property type="match status" value="1"/>
</dbReference>
<organism evidence="2 3">
    <name type="scientific">Compostibacter hankyongensis</name>
    <dbReference type="NCBI Taxonomy" id="1007089"/>
    <lineage>
        <taxon>Bacteria</taxon>
        <taxon>Pseudomonadati</taxon>
        <taxon>Bacteroidota</taxon>
        <taxon>Chitinophagia</taxon>
        <taxon>Chitinophagales</taxon>
        <taxon>Chitinophagaceae</taxon>
        <taxon>Compostibacter</taxon>
    </lineage>
</organism>
<evidence type="ECO:0000259" key="1">
    <source>
        <dbReference type="SMART" id="SM00479"/>
    </source>
</evidence>
<dbReference type="PANTHER" id="PTHR30231">
    <property type="entry name" value="DNA POLYMERASE III SUBUNIT EPSILON"/>
    <property type="match status" value="1"/>
</dbReference>
<dbReference type="InterPro" id="IPR012337">
    <property type="entry name" value="RNaseH-like_sf"/>
</dbReference>
<dbReference type="Gene3D" id="3.30.420.10">
    <property type="entry name" value="Ribonuclease H-like superfamily/Ribonuclease H"/>
    <property type="match status" value="1"/>
</dbReference>
<dbReference type="InterPro" id="IPR013520">
    <property type="entry name" value="Ribonucl_H"/>
</dbReference>
<dbReference type="CDD" id="cd06127">
    <property type="entry name" value="DEDDh"/>
    <property type="match status" value="1"/>
</dbReference>
<feature type="domain" description="Exonuclease" evidence="1">
    <location>
        <begin position="8"/>
        <end position="174"/>
    </location>
</feature>
<dbReference type="RefSeq" id="WP_344980342.1">
    <property type="nucleotide sequence ID" value="NZ_BAABFN010000007.1"/>
</dbReference>
<dbReference type="InterPro" id="IPR036397">
    <property type="entry name" value="RNaseH_sf"/>
</dbReference>
<dbReference type="Pfam" id="PF20600">
    <property type="entry name" value="ExoX-like_C"/>
    <property type="match status" value="1"/>
</dbReference>
<dbReference type="PANTHER" id="PTHR30231:SF41">
    <property type="entry name" value="DNA POLYMERASE III SUBUNIT EPSILON"/>
    <property type="match status" value="1"/>
</dbReference>
<reference evidence="3" key="1">
    <citation type="journal article" date="2019" name="Int. J. Syst. Evol. Microbiol.">
        <title>The Global Catalogue of Microorganisms (GCM) 10K type strain sequencing project: providing services to taxonomists for standard genome sequencing and annotation.</title>
        <authorList>
            <consortium name="The Broad Institute Genomics Platform"/>
            <consortium name="The Broad Institute Genome Sequencing Center for Infectious Disease"/>
            <person name="Wu L."/>
            <person name="Ma J."/>
        </authorList>
    </citation>
    <scope>NUCLEOTIDE SEQUENCE [LARGE SCALE GENOMIC DNA]</scope>
    <source>
        <strain evidence="3">JCM 17664</strain>
    </source>
</reference>
<dbReference type="GO" id="GO:0004527">
    <property type="term" value="F:exonuclease activity"/>
    <property type="evidence" value="ECO:0007669"/>
    <property type="project" value="UniProtKB-KW"/>
</dbReference>
<protein>
    <submittedName>
        <fullName evidence="2">3'-5' exonuclease</fullName>
    </submittedName>
</protein>
<accession>A0ABP8G2M7</accession>
<keyword evidence="2" id="KW-0540">Nuclease</keyword>
<comment type="caution">
    <text evidence="2">The sequence shown here is derived from an EMBL/GenBank/DDBJ whole genome shotgun (WGS) entry which is preliminary data.</text>
</comment>
<dbReference type="SMART" id="SM00479">
    <property type="entry name" value="EXOIII"/>
    <property type="match status" value="1"/>
</dbReference>
<keyword evidence="3" id="KW-1185">Reference proteome</keyword>
<proteinExistence type="predicted"/>
<dbReference type="EMBL" id="BAABFN010000007">
    <property type="protein sequence ID" value="GAA4316046.1"/>
    <property type="molecule type" value="Genomic_DNA"/>
</dbReference>
<gene>
    <name evidence="2" type="ORF">GCM10023143_27740</name>
</gene>
<evidence type="ECO:0000313" key="2">
    <source>
        <dbReference type="EMBL" id="GAA4316046.1"/>
    </source>
</evidence>
<evidence type="ECO:0000313" key="3">
    <source>
        <dbReference type="Proteomes" id="UP001501207"/>
    </source>
</evidence>